<name>A0ACC0AIZ8_CATRO</name>
<proteinExistence type="predicted"/>
<keyword evidence="2" id="KW-1185">Reference proteome</keyword>
<gene>
    <name evidence="1" type="ORF">M9H77_28216</name>
</gene>
<dbReference type="Proteomes" id="UP001060085">
    <property type="component" value="Linkage Group LG06"/>
</dbReference>
<sequence>MHNEEKTFKPLKTLKTNILVRDMLSESAGVLSPAVNGSTMTLSPGECKYSGTFAGDISPPFQPHLSHTPVPYEPYGSAHPPSHPIDTVYHPYLHAPTVVRPRIPYRSAIQEPILYDRGQPRQIGVEFFYQMLGATHQDSSCSTHGYSQAEYGVSSSYPYVLGPADRVFEGDRVVGKEQERVRSLHIQGEADERGDDDGDGGDDDGDGGDDDQDDDDDDDDDGDEEQTVYVALVAPISGSDRRSRHEKREGFDRQLYVGDEQTSQSHQVRAACYLQYILGSSLFSDKSGNIVPARLWPLLQDASRADAKELAGCWLLLEAPSHLLTESWTSVPAIPASSCTDDYMDWYLPHSHPRIQNPRNILSGYNVSVAPAMPPKALLDLIVRECHRQDIDGDEFRLRVRDLLRKHYIAL</sequence>
<protein>
    <submittedName>
        <fullName evidence="1">Uncharacterized protein</fullName>
    </submittedName>
</protein>
<reference evidence="2" key="1">
    <citation type="journal article" date="2023" name="Nat. Plants">
        <title>Single-cell RNA sequencing provides a high-resolution roadmap for understanding the multicellular compartmentation of specialized metabolism.</title>
        <authorList>
            <person name="Sun S."/>
            <person name="Shen X."/>
            <person name="Li Y."/>
            <person name="Li Y."/>
            <person name="Wang S."/>
            <person name="Li R."/>
            <person name="Zhang H."/>
            <person name="Shen G."/>
            <person name="Guo B."/>
            <person name="Wei J."/>
            <person name="Xu J."/>
            <person name="St-Pierre B."/>
            <person name="Chen S."/>
            <person name="Sun C."/>
        </authorList>
    </citation>
    <scope>NUCLEOTIDE SEQUENCE [LARGE SCALE GENOMIC DNA]</scope>
</reference>
<evidence type="ECO:0000313" key="2">
    <source>
        <dbReference type="Proteomes" id="UP001060085"/>
    </source>
</evidence>
<evidence type="ECO:0000313" key="1">
    <source>
        <dbReference type="EMBL" id="KAI5659423.1"/>
    </source>
</evidence>
<comment type="caution">
    <text evidence="1">The sequence shown here is derived from an EMBL/GenBank/DDBJ whole genome shotgun (WGS) entry which is preliminary data.</text>
</comment>
<dbReference type="EMBL" id="CM044706">
    <property type="protein sequence ID" value="KAI5659423.1"/>
    <property type="molecule type" value="Genomic_DNA"/>
</dbReference>
<organism evidence="1 2">
    <name type="scientific">Catharanthus roseus</name>
    <name type="common">Madagascar periwinkle</name>
    <name type="synonym">Vinca rosea</name>
    <dbReference type="NCBI Taxonomy" id="4058"/>
    <lineage>
        <taxon>Eukaryota</taxon>
        <taxon>Viridiplantae</taxon>
        <taxon>Streptophyta</taxon>
        <taxon>Embryophyta</taxon>
        <taxon>Tracheophyta</taxon>
        <taxon>Spermatophyta</taxon>
        <taxon>Magnoliopsida</taxon>
        <taxon>eudicotyledons</taxon>
        <taxon>Gunneridae</taxon>
        <taxon>Pentapetalae</taxon>
        <taxon>asterids</taxon>
        <taxon>lamiids</taxon>
        <taxon>Gentianales</taxon>
        <taxon>Apocynaceae</taxon>
        <taxon>Rauvolfioideae</taxon>
        <taxon>Vinceae</taxon>
        <taxon>Catharanthinae</taxon>
        <taxon>Catharanthus</taxon>
    </lineage>
</organism>
<accession>A0ACC0AIZ8</accession>